<keyword evidence="2" id="KW-1185">Reference proteome</keyword>
<dbReference type="WBParaSite" id="jg8731">
    <property type="protein sequence ID" value="jg8731"/>
    <property type="gene ID" value="jg8731"/>
</dbReference>
<sequence length="128" mass="14001">MQSIKIFFCLLCLAVSTHAGPEIDIDEAELPFEFPYPYPYPPNKILFEPGAYCSRCLAVVGEYCQILPSLSVSPCADFNQVSAESLCARIGAYSLCRNIAEDLSDARALVSSYQADSYGICQALQLCP</sequence>
<feature type="signal peptide" evidence="1">
    <location>
        <begin position="1"/>
        <end position="19"/>
    </location>
</feature>
<protein>
    <submittedName>
        <fullName evidence="3">Saposin B-type domain-containing protein</fullName>
    </submittedName>
</protein>
<keyword evidence="1" id="KW-0732">Signal</keyword>
<organism evidence="2 3">
    <name type="scientific">Ditylenchus dipsaci</name>
    <dbReference type="NCBI Taxonomy" id="166011"/>
    <lineage>
        <taxon>Eukaryota</taxon>
        <taxon>Metazoa</taxon>
        <taxon>Ecdysozoa</taxon>
        <taxon>Nematoda</taxon>
        <taxon>Chromadorea</taxon>
        <taxon>Rhabditida</taxon>
        <taxon>Tylenchina</taxon>
        <taxon>Tylenchomorpha</taxon>
        <taxon>Sphaerularioidea</taxon>
        <taxon>Anguinidae</taxon>
        <taxon>Anguininae</taxon>
        <taxon>Ditylenchus</taxon>
    </lineage>
</organism>
<evidence type="ECO:0000313" key="3">
    <source>
        <dbReference type="WBParaSite" id="jg8731"/>
    </source>
</evidence>
<evidence type="ECO:0000256" key="1">
    <source>
        <dbReference type="SAM" id="SignalP"/>
    </source>
</evidence>
<evidence type="ECO:0000313" key="2">
    <source>
        <dbReference type="Proteomes" id="UP000887574"/>
    </source>
</evidence>
<dbReference type="Proteomes" id="UP000887574">
    <property type="component" value="Unplaced"/>
</dbReference>
<name>A0A915ENL3_9BILA</name>
<feature type="chain" id="PRO_5037701331" evidence="1">
    <location>
        <begin position="20"/>
        <end position="128"/>
    </location>
</feature>
<accession>A0A915ENL3</accession>
<reference evidence="3" key="1">
    <citation type="submission" date="2022-11" db="UniProtKB">
        <authorList>
            <consortium name="WormBaseParasite"/>
        </authorList>
    </citation>
    <scope>IDENTIFICATION</scope>
</reference>
<proteinExistence type="predicted"/>
<dbReference type="AlphaFoldDB" id="A0A915ENL3"/>